<reference evidence="1" key="1">
    <citation type="submission" date="2021-04" db="EMBL/GenBank/DDBJ databases">
        <title>Genome seq and assembly of Bacillus sp.</title>
        <authorList>
            <person name="Chhetri G."/>
        </authorList>
    </citation>
    <scope>NUCLEOTIDE SEQUENCE</scope>
    <source>
        <strain evidence="1">RG28</strain>
    </source>
</reference>
<comment type="caution">
    <text evidence="1">The sequence shown here is derived from an EMBL/GenBank/DDBJ whole genome shotgun (WGS) entry which is preliminary data.</text>
</comment>
<sequence length="170" mass="19935">MRTFILKVVVILFVSFFAFHFIGVGKVNELDREEAFALLQKTRTIQEDITNKYYTYEQLYNKLSPYVTDSYFQAFFDTHITKTEKGYIALGTDVSGLYIPKFSYSNRTKISYDEQNNLIYIYEKMPKMTEPVIRPQHYEYVVLSKEGNTLKVSGILQSKELLTEVKQLTN</sequence>
<dbReference type="RefSeq" id="WP_209403543.1">
    <property type="nucleotide sequence ID" value="NZ_JAGIYQ010000003.1"/>
</dbReference>
<proteinExistence type="predicted"/>
<name>A0A940SJZ4_9BACI</name>
<evidence type="ECO:0000313" key="1">
    <source>
        <dbReference type="EMBL" id="MBP0724728.1"/>
    </source>
</evidence>
<organism evidence="1 2">
    <name type="scientific">Gottfriedia endophytica</name>
    <dbReference type="NCBI Taxonomy" id="2820819"/>
    <lineage>
        <taxon>Bacteria</taxon>
        <taxon>Bacillati</taxon>
        <taxon>Bacillota</taxon>
        <taxon>Bacilli</taxon>
        <taxon>Bacillales</taxon>
        <taxon>Bacillaceae</taxon>
        <taxon>Gottfriedia</taxon>
    </lineage>
</organism>
<evidence type="ECO:0000313" key="2">
    <source>
        <dbReference type="Proteomes" id="UP000682134"/>
    </source>
</evidence>
<dbReference type="AlphaFoldDB" id="A0A940SJZ4"/>
<protein>
    <submittedName>
        <fullName evidence="1">DUF3993 domain-containing protein</fullName>
    </submittedName>
</protein>
<dbReference type="EMBL" id="JAGIYQ010000003">
    <property type="protein sequence ID" value="MBP0724728.1"/>
    <property type="molecule type" value="Genomic_DNA"/>
</dbReference>
<gene>
    <name evidence="1" type="ORF">J5Y03_05940</name>
</gene>
<dbReference type="Pfam" id="PF13158">
    <property type="entry name" value="DUF3993"/>
    <property type="match status" value="1"/>
</dbReference>
<keyword evidence="2" id="KW-1185">Reference proteome</keyword>
<dbReference type="Proteomes" id="UP000682134">
    <property type="component" value="Unassembled WGS sequence"/>
</dbReference>
<accession>A0A940SJZ4</accession>
<dbReference type="InterPro" id="IPR025056">
    <property type="entry name" value="DUF3993"/>
</dbReference>